<gene>
    <name evidence="1" type="ORF">EYC84_007522</name>
</gene>
<name>A0A5M9JGT3_MONFR</name>
<protein>
    <submittedName>
        <fullName evidence="1">Uncharacterized protein</fullName>
    </submittedName>
</protein>
<reference evidence="1 2" key="1">
    <citation type="submission" date="2019-06" db="EMBL/GenBank/DDBJ databases">
        <title>Genome Sequence of the Brown Rot Fungal Pathogen Monilinia fructicola.</title>
        <authorList>
            <person name="De Miccolis Angelini R.M."/>
            <person name="Landi L."/>
            <person name="Abate D."/>
            <person name="Pollastro S."/>
            <person name="Romanazzi G."/>
            <person name="Faretra F."/>
        </authorList>
    </citation>
    <scope>NUCLEOTIDE SEQUENCE [LARGE SCALE GENOMIC DNA]</scope>
    <source>
        <strain evidence="1 2">Mfrc123</strain>
    </source>
</reference>
<keyword evidence="2" id="KW-1185">Reference proteome</keyword>
<dbReference type="AlphaFoldDB" id="A0A5M9JGT3"/>
<evidence type="ECO:0000313" key="2">
    <source>
        <dbReference type="Proteomes" id="UP000322873"/>
    </source>
</evidence>
<proteinExistence type="predicted"/>
<dbReference type="EMBL" id="VICG01000009">
    <property type="protein sequence ID" value="KAA8568491.1"/>
    <property type="molecule type" value="Genomic_DNA"/>
</dbReference>
<accession>A0A5M9JGT3</accession>
<comment type="caution">
    <text evidence="1">The sequence shown here is derived from an EMBL/GenBank/DDBJ whole genome shotgun (WGS) entry which is preliminary data.</text>
</comment>
<dbReference type="Proteomes" id="UP000322873">
    <property type="component" value="Unassembled WGS sequence"/>
</dbReference>
<organism evidence="1 2">
    <name type="scientific">Monilinia fructicola</name>
    <name type="common">Brown rot fungus</name>
    <name type="synonym">Ciboria fructicola</name>
    <dbReference type="NCBI Taxonomy" id="38448"/>
    <lineage>
        <taxon>Eukaryota</taxon>
        <taxon>Fungi</taxon>
        <taxon>Dikarya</taxon>
        <taxon>Ascomycota</taxon>
        <taxon>Pezizomycotina</taxon>
        <taxon>Leotiomycetes</taxon>
        <taxon>Helotiales</taxon>
        <taxon>Sclerotiniaceae</taxon>
        <taxon>Monilinia</taxon>
    </lineage>
</organism>
<sequence>MNNTGSAASILAASQQASFSPIASSGVGGANLQAAAAPVSQGQSQQLPAIQSGMLVNAAPVFQGNIQPGQPNIQAQVQPLPVPPIDYIEHCQADEEAQRATAQCKNAASQPLPAAPLFKCDPTNDTVIRRTLGGILLGSTDPQRLRDRDEAATGSQHPSSTIEQVWGITTSTRNASSGIKYIKDNKPTILERYV</sequence>
<evidence type="ECO:0000313" key="1">
    <source>
        <dbReference type="EMBL" id="KAA8568491.1"/>
    </source>
</evidence>